<dbReference type="Pfam" id="PF01832">
    <property type="entry name" value="Glucosaminidase"/>
    <property type="match status" value="1"/>
</dbReference>
<protein>
    <recommendedName>
        <fullName evidence="7">Mannosyl-glycoprotein endo-beta-N-acetylglucosamidase-like domain-containing protein</fullName>
    </recommendedName>
</protein>
<comment type="caution">
    <text evidence="5">The sequence shown here is derived from an EMBL/GenBank/DDBJ whole genome shotgun (WGS) entry which is preliminary data.</text>
</comment>
<evidence type="ECO:0000313" key="5">
    <source>
        <dbReference type="EMBL" id="OCS92116.1"/>
    </source>
</evidence>
<evidence type="ECO:0000259" key="3">
    <source>
        <dbReference type="Pfam" id="PF01832"/>
    </source>
</evidence>
<dbReference type="Pfam" id="PF13205">
    <property type="entry name" value="Big_5"/>
    <property type="match status" value="1"/>
</dbReference>
<reference evidence="5 6" key="1">
    <citation type="submission" date="2016-07" db="EMBL/GenBank/DDBJ databases">
        <title>Caryophanon latum genome sequencing.</title>
        <authorList>
            <person name="Verma A."/>
            <person name="Pal Y."/>
            <person name="Krishnamurthi S."/>
        </authorList>
    </citation>
    <scope>NUCLEOTIDE SEQUENCE [LARGE SCALE GENOMIC DNA]</scope>
    <source>
        <strain evidence="5 6">DSM 14151</strain>
    </source>
</reference>
<dbReference type="EMBL" id="MATO01000019">
    <property type="protein sequence ID" value="OCS92116.1"/>
    <property type="molecule type" value="Genomic_DNA"/>
</dbReference>
<feature type="domain" description="Mannosyl-glycoprotein endo-beta-N-acetylglucosamidase-like" evidence="3">
    <location>
        <begin position="339"/>
        <end position="469"/>
    </location>
</feature>
<dbReference type="Gene3D" id="1.10.530.10">
    <property type="match status" value="1"/>
</dbReference>
<dbReference type="Proteomes" id="UP000093482">
    <property type="component" value="Unassembled WGS sequence"/>
</dbReference>
<dbReference type="Gene3D" id="2.60.40.1220">
    <property type="match status" value="1"/>
</dbReference>
<feature type="signal peptide" evidence="2">
    <location>
        <begin position="1"/>
        <end position="23"/>
    </location>
</feature>
<evidence type="ECO:0000259" key="4">
    <source>
        <dbReference type="Pfam" id="PF13205"/>
    </source>
</evidence>
<accession>A0A1C0YYF7</accession>
<dbReference type="InterPro" id="IPR014755">
    <property type="entry name" value="Cu-Rt/internalin_Ig-like"/>
</dbReference>
<dbReference type="RefSeq" id="WP_066462824.1">
    <property type="nucleotide sequence ID" value="NZ_MATO01000019.1"/>
</dbReference>
<keyword evidence="6" id="KW-1185">Reference proteome</keyword>
<gene>
    <name evidence="5" type="ORF">A6K76_07665</name>
</gene>
<evidence type="ECO:0008006" key="7">
    <source>
        <dbReference type="Google" id="ProtNLM"/>
    </source>
</evidence>
<evidence type="ECO:0000256" key="2">
    <source>
        <dbReference type="SAM" id="SignalP"/>
    </source>
</evidence>
<organism evidence="5 6">
    <name type="scientific">Caryophanon latum</name>
    <dbReference type="NCBI Taxonomy" id="33977"/>
    <lineage>
        <taxon>Bacteria</taxon>
        <taxon>Bacillati</taxon>
        <taxon>Bacillota</taxon>
        <taxon>Bacilli</taxon>
        <taxon>Bacillales</taxon>
        <taxon>Caryophanaceae</taxon>
        <taxon>Caryophanon</taxon>
    </lineage>
</organism>
<evidence type="ECO:0000313" key="6">
    <source>
        <dbReference type="Proteomes" id="UP000093482"/>
    </source>
</evidence>
<feature type="chain" id="PRO_5008649298" description="Mannosyl-glycoprotein endo-beta-N-acetylglucosamidase-like domain-containing protein" evidence="2">
    <location>
        <begin position="24"/>
        <end position="556"/>
    </location>
</feature>
<name>A0A1C0YYF7_9BACL</name>
<feature type="domain" description="SbsA Ig-like" evidence="4">
    <location>
        <begin position="26"/>
        <end position="113"/>
    </location>
</feature>
<evidence type="ECO:0000256" key="1">
    <source>
        <dbReference type="ARBA" id="ARBA00022729"/>
    </source>
</evidence>
<dbReference type="InterPro" id="IPR032812">
    <property type="entry name" value="SbsA_Ig"/>
</dbReference>
<dbReference type="AlphaFoldDB" id="A0A1C0YYF7"/>
<dbReference type="GO" id="GO:0004040">
    <property type="term" value="F:amidase activity"/>
    <property type="evidence" value="ECO:0007669"/>
    <property type="project" value="InterPro"/>
</dbReference>
<dbReference type="InterPro" id="IPR002901">
    <property type="entry name" value="MGlyc_endo_b_GlcNAc-like_dom"/>
</dbReference>
<keyword evidence="1 2" id="KW-0732">Signal</keyword>
<sequence>MKQLLLYCILTITFFLGAPTILAALNDEALNVSPTKEWTITFSDVVKQSTVNDQSIYVTNAAGGTVDVTYDINGNTVIVTPVTPYERGATYTLSITESVTNEMDLPLQQPVDKPFTIALPFVAASADGEAIASFTTFAEAKAALPENGFITENDRVIHMTKGVVVTTSLTTLIYGHETMRKEYAGVTRHTELLYVDSTDKYVKVLHAGEHFYVKHSDVKLLPNESLKSYYVSGNSGLGHVLYNHVTNTSSSYIIGKAPSFLTKGKAYYSTDGHHFYDSEGTFVGESYNYFQYVSPRVTSSYSAKDIDAFIMRELEAKEKSGVKRYEHATTKSALIGFGKTLKQVEQEKRVNALLLLSLAIHEGDYGMSCHALHYNNTFGFNVTDTNDACDRANVDTSNKKYYASIADNVHAVVDSLHERYLNPAHLQPNSTNIQYNGAAFGDKLVGMNVRYATDPYWGAKTAAHMYKIDQALGGKDYKAYDVGFTTKHDVTLYNENMASVYTYAYREDTKRFGIMPITLSKTPSTKDGYVRVVSELMNDSEDVYIESDYVRIVPTH</sequence>
<proteinExistence type="predicted"/>